<dbReference type="GO" id="GO:0044281">
    <property type="term" value="P:small molecule metabolic process"/>
    <property type="evidence" value="ECO:0007669"/>
    <property type="project" value="UniProtKB-ARBA"/>
</dbReference>
<dbReference type="FunFam" id="3.40.47.10:FF:000010">
    <property type="entry name" value="Acetyl-CoA acetyltransferase (Thiolase)"/>
    <property type="match status" value="1"/>
</dbReference>
<dbReference type="InterPro" id="IPR020617">
    <property type="entry name" value="Thiolase_C"/>
</dbReference>
<dbReference type="Gene3D" id="3.40.47.10">
    <property type="match status" value="2"/>
</dbReference>
<evidence type="ECO:0000256" key="2">
    <source>
        <dbReference type="ARBA" id="ARBA00010982"/>
    </source>
</evidence>
<dbReference type="PIRSF" id="PIRSF000429">
    <property type="entry name" value="Ac-CoA_Ac_transf"/>
    <property type="match status" value="1"/>
</dbReference>
<evidence type="ECO:0000256" key="4">
    <source>
        <dbReference type="ARBA" id="ARBA00022752"/>
    </source>
</evidence>
<dbReference type="PROSITE" id="PS00737">
    <property type="entry name" value="THIOLASE_2"/>
    <property type="match status" value="1"/>
</dbReference>
<evidence type="ECO:0000256" key="5">
    <source>
        <dbReference type="ARBA" id="ARBA00023315"/>
    </source>
</evidence>
<evidence type="ECO:0000256" key="8">
    <source>
        <dbReference type="RuleBase" id="RU003557"/>
    </source>
</evidence>
<dbReference type="InterPro" id="IPR002155">
    <property type="entry name" value="Thiolase"/>
</dbReference>
<dbReference type="RefSeq" id="WP_147656195.1">
    <property type="nucleotide sequence ID" value="NZ_BMFM01000001.1"/>
</dbReference>
<dbReference type="InterPro" id="IPR020615">
    <property type="entry name" value="Thiolase_acyl_enz_int_AS"/>
</dbReference>
<dbReference type="EMBL" id="CP041690">
    <property type="protein sequence ID" value="QEE20875.1"/>
    <property type="molecule type" value="Genomic_DNA"/>
</dbReference>
<dbReference type="SUPFAM" id="SSF53901">
    <property type="entry name" value="Thiolase-like"/>
    <property type="match status" value="2"/>
</dbReference>
<accession>A0A5B9DPL3</accession>
<organism evidence="9 10">
    <name type="scientific">Paradevosia tibetensis</name>
    <dbReference type="NCBI Taxonomy" id="1447062"/>
    <lineage>
        <taxon>Bacteria</taxon>
        <taxon>Pseudomonadati</taxon>
        <taxon>Pseudomonadota</taxon>
        <taxon>Alphaproteobacteria</taxon>
        <taxon>Hyphomicrobiales</taxon>
        <taxon>Devosiaceae</taxon>
        <taxon>Paradevosia</taxon>
    </lineage>
</organism>
<dbReference type="InterPro" id="IPR020616">
    <property type="entry name" value="Thiolase_N"/>
</dbReference>
<dbReference type="Pfam" id="PF00108">
    <property type="entry name" value="Thiolase_N"/>
    <property type="match status" value="1"/>
</dbReference>
<evidence type="ECO:0000256" key="1">
    <source>
        <dbReference type="ARBA" id="ARBA00004683"/>
    </source>
</evidence>
<evidence type="ECO:0000256" key="3">
    <source>
        <dbReference type="ARBA" id="ARBA00022679"/>
    </source>
</evidence>
<comment type="pathway">
    <text evidence="1">Biopolymer metabolism; poly-(R)-3-hydroxybutanoate biosynthesis.</text>
</comment>
<evidence type="ECO:0000313" key="10">
    <source>
        <dbReference type="Proteomes" id="UP000321062"/>
    </source>
</evidence>
<evidence type="ECO:0000256" key="6">
    <source>
        <dbReference type="ARBA" id="ARBA00037924"/>
    </source>
</evidence>
<dbReference type="CDD" id="cd00751">
    <property type="entry name" value="thiolase"/>
    <property type="match status" value="1"/>
</dbReference>
<sequence length="393" mass="40920">MSLPSVVIVSARRTPIGSLGGVLSPLPAHELGAVAIRAALADARVEADAIDETILGQVLTAGAGMNPARQAARKAGLPDAAPAALVNQVCGSGLRAVAMASQQIATGAARIVVTGGQESMSCAPHVVSLRKGTKLGDMTLRDTVMSDGLSDAFYGYPMGSTAENVAMRYQISRDRQDAFALASQHKASAASTSGRFDEEIVPVEVPARKGAVEVRADEHIRHDASIEIMEKLRPAFREDGTVTAGNASGINDGAAALVLMSEDEARRRGLESLARIASWAHAGVDPQVMGIGPVPASRRALERAGWDITDVDLWEVNEAFAAQSLAVLADLEIDPERVNVNGGAIALGHPIGASGARILTTLVHEMRRRQSKRGVATLCIGGGMGIAMAVEHV</sequence>
<evidence type="ECO:0000256" key="7">
    <source>
        <dbReference type="ARBA" id="ARBA00080155"/>
    </source>
</evidence>
<dbReference type="OrthoDB" id="9764638at2"/>
<dbReference type="PANTHER" id="PTHR18919">
    <property type="entry name" value="ACETYL-COA C-ACYLTRANSFERASE"/>
    <property type="match status" value="1"/>
</dbReference>
<dbReference type="KEGG" id="yti:FNA67_12115"/>
<dbReference type="PROSITE" id="PS00098">
    <property type="entry name" value="THIOLASE_1"/>
    <property type="match status" value="1"/>
</dbReference>
<name>A0A5B9DPL3_9HYPH</name>
<dbReference type="AlphaFoldDB" id="A0A5B9DPL3"/>
<keyword evidence="10" id="KW-1185">Reference proteome</keyword>
<dbReference type="Pfam" id="PF02803">
    <property type="entry name" value="Thiolase_C"/>
    <property type="match status" value="1"/>
</dbReference>
<dbReference type="Proteomes" id="UP000321062">
    <property type="component" value="Chromosome"/>
</dbReference>
<dbReference type="GO" id="GO:0042619">
    <property type="term" value="P:poly-hydroxybutyrate biosynthetic process"/>
    <property type="evidence" value="ECO:0007669"/>
    <property type="project" value="UniProtKB-KW"/>
</dbReference>
<gene>
    <name evidence="9" type="ORF">FNA67_12115</name>
</gene>
<dbReference type="InterPro" id="IPR020613">
    <property type="entry name" value="Thiolase_CS"/>
</dbReference>
<evidence type="ECO:0000313" key="9">
    <source>
        <dbReference type="EMBL" id="QEE20875.1"/>
    </source>
</evidence>
<keyword evidence="5 8" id="KW-0012">Acyltransferase</keyword>
<dbReference type="NCBIfam" id="TIGR01930">
    <property type="entry name" value="AcCoA-C-Actrans"/>
    <property type="match status" value="1"/>
</dbReference>
<dbReference type="GO" id="GO:0003988">
    <property type="term" value="F:acetyl-CoA C-acyltransferase activity"/>
    <property type="evidence" value="ECO:0007669"/>
    <property type="project" value="UniProtKB-ARBA"/>
</dbReference>
<dbReference type="InterPro" id="IPR016039">
    <property type="entry name" value="Thiolase-like"/>
</dbReference>
<comment type="similarity">
    <text evidence="2 8">Belongs to the thiolase-like superfamily. Thiolase family.</text>
</comment>
<comment type="pathway">
    <text evidence="6">Metabolic intermediate biosynthesis; (R)-mevalonate biosynthesis; (R)-mevalonate from acetyl-CoA: step 1/3.</text>
</comment>
<dbReference type="PROSITE" id="PS00099">
    <property type="entry name" value="THIOLASE_3"/>
    <property type="match status" value="1"/>
</dbReference>
<reference evidence="9 10" key="1">
    <citation type="journal article" date="2015" name="Int. J. Syst. Evol. Microbiol.">
        <title>Youhaiella tibetensis gen. nov., sp. nov., isolated from subsurface sediment.</title>
        <authorList>
            <person name="Wang Y.X."/>
            <person name="Huang F.Q."/>
            <person name="Nogi Y."/>
            <person name="Pang S.J."/>
            <person name="Wang P.K."/>
            <person name="Lv J."/>
        </authorList>
    </citation>
    <scope>NUCLEOTIDE SEQUENCE [LARGE SCALE GENOMIC DNA]</scope>
    <source>
        <strain evidence="10">fig4</strain>
    </source>
</reference>
<keyword evidence="4" id="KW-0583">PHB biosynthesis</keyword>
<dbReference type="PANTHER" id="PTHR18919:SF107">
    <property type="entry name" value="ACETYL-COA ACETYLTRANSFERASE, CYTOSOLIC"/>
    <property type="match status" value="1"/>
</dbReference>
<proteinExistence type="inferred from homology"/>
<keyword evidence="3 8" id="KW-0808">Transferase</keyword>
<protein>
    <recommendedName>
        <fullName evidence="7">Beta-ketothiolase</fullName>
    </recommendedName>
</protein>
<dbReference type="InterPro" id="IPR020610">
    <property type="entry name" value="Thiolase_AS"/>
</dbReference>